<name>A0ACC0C007_CATRO</name>
<reference evidence="2" key="1">
    <citation type="journal article" date="2023" name="Nat. Plants">
        <title>Single-cell RNA sequencing provides a high-resolution roadmap for understanding the multicellular compartmentation of specialized metabolism.</title>
        <authorList>
            <person name="Sun S."/>
            <person name="Shen X."/>
            <person name="Li Y."/>
            <person name="Li Y."/>
            <person name="Wang S."/>
            <person name="Li R."/>
            <person name="Zhang H."/>
            <person name="Shen G."/>
            <person name="Guo B."/>
            <person name="Wei J."/>
            <person name="Xu J."/>
            <person name="St-Pierre B."/>
            <person name="Chen S."/>
            <person name="Sun C."/>
        </authorList>
    </citation>
    <scope>NUCLEOTIDE SEQUENCE [LARGE SCALE GENOMIC DNA]</scope>
</reference>
<keyword evidence="2" id="KW-1185">Reference proteome</keyword>
<gene>
    <name evidence="1" type="ORF">M9H77_09210</name>
</gene>
<dbReference type="Proteomes" id="UP001060085">
    <property type="component" value="Linkage Group LG02"/>
</dbReference>
<dbReference type="EMBL" id="CM044702">
    <property type="protein sequence ID" value="KAI5678260.1"/>
    <property type="molecule type" value="Genomic_DNA"/>
</dbReference>
<evidence type="ECO:0000313" key="1">
    <source>
        <dbReference type="EMBL" id="KAI5678260.1"/>
    </source>
</evidence>
<accession>A0ACC0C007</accession>
<comment type="caution">
    <text evidence="1">The sequence shown here is derived from an EMBL/GenBank/DDBJ whole genome shotgun (WGS) entry which is preliminary data.</text>
</comment>
<sequence length="158" mass="17282">MYYFPLTPRLQRLYASQSTLEHRRWHSKSVIELDMMIHNRIEDTFSKFNRRGAIQTRISEGFSSCKKKRAHPETSTGPATTSIPPISMFTSPATMSTPLASASIPPVASIPSAMLTLLPQLPYSSPVPITIPFSTSYAAGTSSRTAPSSSTLPPVPPM</sequence>
<protein>
    <submittedName>
        <fullName evidence="1">Uncharacterized protein</fullName>
    </submittedName>
</protein>
<proteinExistence type="predicted"/>
<organism evidence="1 2">
    <name type="scientific">Catharanthus roseus</name>
    <name type="common">Madagascar periwinkle</name>
    <name type="synonym">Vinca rosea</name>
    <dbReference type="NCBI Taxonomy" id="4058"/>
    <lineage>
        <taxon>Eukaryota</taxon>
        <taxon>Viridiplantae</taxon>
        <taxon>Streptophyta</taxon>
        <taxon>Embryophyta</taxon>
        <taxon>Tracheophyta</taxon>
        <taxon>Spermatophyta</taxon>
        <taxon>Magnoliopsida</taxon>
        <taxon>eudicotyledons</taxon>
        <taxon>Gunneridae</taxon>
        <taxon>Pentapetalae</taxon>
        <taxon>asterids</taxon>
        <taxon>lamiids</taxon>
        <taxon>Gentianales</taxon>
        <taxon>Apocynaceae</taxon>
        <taxon>Rauvolfioideae</taxon>
        <taxon>Vinceae</taxon>
        <taxon>Catharanthinae</taxon>
        <taxon>Catharanthus</taxon>
    </lineage>
</organism>
<evidence type="ECO:0000313" key="2">
    <source>
        <dbReference type="Proteomes" id="UP001060085"/>
    </source>
</evidence>